<protein>
    <submittedName>
        <fullName evidence="3">Uncharacterized protein</fullName>
    </submittedName>
</protein>
<dbReference type="EMBL" id="SSMQ01000052">
    <property type="protein sequence ID" value="TKC99900.1"/>
    <property type="molecule type" value="Genomic_DNA"/>
</dbReference>
<proteinExistence type="predicted"/>
<name>A0A4U1IZ91_9BACT</name>
<comment type="caution">
    <text evidence="3">The sequence shown here is derived from an EMBL/GenBank/DDBJ whole genome shotgun (WGS) entry which is preliminary data.</text>
</comment>
<feature type="chain" id="PRO_5020705074" evidence="2">
    <location>
        <begin position="26"/>
        <end position="259"/>
    </location>
</feature>
<gene>
    <name evidence="3" type="ORF">E8A74_36430</name>
</gene>
<organism evidence="3 4">
    <name type="scientific">Polyangium fumosum</name>
    <dbReference type="NCBI Taxonomy" id="889272"/>
    <lineage>
        <taxon>Bacteria</taxon>
        <taxon>Pseudomonadati</taxon>
        <taxon>Myxococcota</taxon>
        <taxon>Polyangia</taxon>
        <taxon>Polyangiales</taxon>
        <taxon>Polyangiaceae</taxon>
        <taxon>Polyangium</taxon>
    </lineage>
</organism>
<sequence length="259" mass="26952">MSHPRALCILGTCVLVALASGVARANVAPPGLVPVKHSIHVDVEGALPPGKVLLMTGTFKGAAVIDTGTLVPFILGRYEFVRLYLIDAGDLPKVEAIRENWVPGTSAYEARSAITDRGLPCSDFLKIQRRDTPTSPVKEVRLFYTIKADGKSCASKHVRTDRLSELGAVIDSEPGSTQWPAVDAQPSAPAADAAAPPPPSSSPPAASAVAPNRGSLPEGTSACGTCAAGAHADDRYAAWLVLLGALVWTGRRALARGGF</sequence>
<feature type="compositionally biased region" description="Low complexity" evidence="1">
    <location>
        <begin position="180"/>
        <end position="194"/>
    </location>
</feature>
<keyword evidence="4" id="KW-1185">Reference proteome</keyword>
<feature type="region of interest" description="Disordered" evidence="1">
    <location>
        <begin position="172"/>
        <end position="214"/>
    </location>
</feature>
<accession>A0A4U1IZ91</accession>
<evidence type="ECO:0000256" key="1">
    <source>
        <dbReference type="SAM" id="MobiDB-lite"/>
    </source>
</evidence>
<dbReference type="Proteomes" id="UP000309215">
    <property type="component" value="Unassembled WGS sequence"/>
</dbReference>
<keyword evidence="2" id="KW-0732">Signal</keyword>
<feature type="signal peptide" evidence="2">
    <location>
        <begin position="1"/>
        <end position="25"/>
    </location>
</feature>
<reference evidence="3 4" key="1">
    <citation type="submission" date="2019-04" db="EMBL/GenBank/DDBJ databases">
        <authorList>
            <person name="Li Y."/>
            <person name="Wang J."/>
        </authorList>
    </citation>
    <scope>NUCLEOTIDE SEQUENCE [LARGE SCALE GENOMIC DNA]</scope>
    <source>
        <strain evidence="3 4">DSM 14668</strain>
    </source>
</reference>
<dbReference type="RefSeq" id="WP_170229641.1">
    <property type="nucleotide sequence ID" value="NZ_SSMQ01000052.1"/>
</dbReference>
<dbReference type="AlphaFoldDB" id="A0A4U1IZ91"/>
<evidence type="ECO:0000313" key="3">
    <source>
        <dbReference type="EMBL" id="TKC99900.1"/>
    </source>
</evidence>
<evidence type="ECO:0000256" key="2">
    <source>
        <dbReference type="SAM" id="SignalP"/>
    </source>
</evidence>
<evidence type="ECO:0000313" key="4">
    <source>
        <dbReference type="Proteomes" id="UP000309215"/>
    </source>
</evidence>